<dbReference type="Pfam" id="PF06210">
    <property type="entry name" value="DUF1003"/>
    <property type="match status" value="1"/>
</dbReference>
<evidence type="ECO:0000256" key="1">
    <source>
        <dbReference type="SAM" id="Coils"/>
    </source>
</evidence>
<protein>
    <submittedName>
        <fullName evidence="3">DUF1003 domain-containing protein</fullName>
    </submittedName>
</protein>
<feature type="transmembrane region" description="Helical" evidence="2">
    <location>
        <begin position="93"/>
        <end position="116"/>
    </location>
</feature>
<gene>
    <name evidence="3" type="ORF">Q0590_19700</name>
</gene>
<keyword evidence="2" id="KW-1133">Transmembrane helix</keyword>
<dbReference type="EMBL" id="JAUKPO010000012">
    <property type="protein sequence ID" value="MDO1448511.1"/>
    <property type="molecule type" value="Genomic_DNA"/>
</dbReference>
<evidence type="ECO:0000256" key="2">
    <source>
        <dbReference type="SAM" id="Phobius"/>
    </source>
</evidence>
<dbReference type="RefSeq" id="WP_302039312.1">
    <property type="nucleotide sequence ID" value="NZ_JAUKPO010000012.1"/>
</dbReference>
<dbReference type="InterPro" id="IPR010406">
    <property type="entry name" value="DUF1003"/>
</dbReference>
<keyword evidence="4" id="KW-1185">Reference proteome</keyword>
<proteinExistence type="predicted"/>
<comment type="caution">
    <text evidence="3">The sequence shown here is derived from an EMBL/GenBank/DDBJ whole genome shotgun (WGS) entry which is preliminary data.</text>
</comment>
<dbReference type="PANTHER" id="PTHR41386:SF1">
    <property type="entry name" value="MEMBRANE PROTEIN"/>
    <property type="match status" value="1"/>
</dbReference>
<feature type="transmembrane region" description="Helical" evidence="2">
    <location>
        <begin position="66"/>
        <end position="87"/>
    </location>
</feature>
<keyword evidence="2" id="KW-0472">Membrane</keyword>
<dbReference type="PANTHER" id="PTHR41386">
    <property type="entry name" value="INTEGRAL MEMBRANE PROTEIN-RELATED"/>
    <property type="match status" value="1"/>
</dbReference>
<keyword evidence="1" id="KW-0175">Coiled coil</keyword>
<evidence type="ECO:0000313" key="3">
    <source>
        <dbReference type="EMBL" id="MDO1448511.1"/>
    </source>
</evidence>
<evidence type="ECO:0000313" key="4">
    <source>
        <dbReference type="Proteomes" id="UP001168528"/>
    </source>
</evidence>
<reference evidence="3" key="1">
    <citation type="submission" date="2023-07" db="EMBL/GenBank/DDBJ databases">
        <title>The genome sequence of Rhodocytophaga aerolata KACC 12507.</title>
        <authorList>
            <person name="Zhang X."/>
        </authorList>
    </citation>
    <scope>NUCLEOTIDE SEQUENCE</scope>
    <source>
        <strain evidence="3">KACC 12507</strain>
    </source>
</reference>
<feature type="coiled-coil region" evidence="1">
    <location>
        <begin position="135"/>
        <end position="184"/>
    </location>
</feature>
<organism evidence="3 4">
    <name type="scientific">Rhodocytophaga aerolata</name>
    <dbReference type="NCBI Taxonomy" id="455078"/>
    <lineage>
        <taxon>Bacteria</taxon>
        <taxon>Pseudomonadati</taxon>
        <taxon>Bacteroidota</taxon>
        <taxon>Cytophagia</taxon>
        <taxon>Cytophagales</taxon>
        <taxon>Rhodocytophagaceae</taxon>
        <taxon>Rhodocytophaga</taxon>
    </lineage>
</organism>
<name>A0ABT8RA14_9BACT</name>
<accession>A0ABT8RA14</accession>
<sequence length="184" mass="21293">MASEDHIKELLASEDEHIQRLNEIVVDAIQEEQLITQKLYGQSADKPTLGERLSDKVAEFGGSWKFIISFSLGLFIWISINTVVLIAHPFDPYPFILLNLILSTVAALQAPIIMMSQNRKEEKDRKRAENDYQINLKAELEIRNLHRKIDLLIAEEFKNLHVVQKLQLEMLEELEKKMKNLSVK</sequence>
<keyword evidence="2" id="KW-0812">Transmembrane</keyword>
<dbReference type="Proteomes" id="UP001168528">
    <property type="component" value="Unassembled WGS sequence"/>
</dbReference>